<evidence type="ECO:0000256" key="1">
    <source>
        <dbReference type="SAM" id="MobiDB-lite"/>
    </source>
</evidence>
<gene>
    <name evidence="2" type="ORF">CPter291_1021</name>
</gene>
<accession>A0ABN4M9F6</accession>
<sequence>MIGAGSQTEIKLSEIVVLKGIIAKVEEKMNLDEAYVFDEGKGQAAFVGDSLYINQFNQILAELYGKDTAILITLYEGDYEEVAKFKLSFSNGGNLFSYSETEDRTSKKVLYRPILRVDTFLAEYLKQKELWEPSFRIKRPPIRCISAIPNDNLPGKMQYEEKDCQDIPKEQDSHQK</sequence>
<organism evidence="2 3">
    <name type="scientific">Collimonas pratensis</name>
    <dbReference type="NCBI Taxonomy" id="279113"/>
    <lineage>
        <taxon>Bacteria</taxon>
        <taxon>Pseudomonadati</taxon>
        <taxon>Pseudomonadota</taxon>
        <taxon>Betaproteobacteria</taxon>
        <taxon>Burkholderiales</taxon>
        <taxon>Oxalobacteraceae</taxon>
        <taxon>Collimonas</taxon>
    </lineage>
</organism>
<feature type="compositionally biased region" description="Basic and acidic residues" evidence="1">
    <location>
        <begin position="158"/>
        <end position="176"/>
    </location>
</feature>
<keyword evidence="3" id="KW-1185">Reference proteome</keyword>
<proteinExistence type="predicted"/>
<name>A0ABN4M9F6_9BURK</name>
<reference evidence="2 3" key="1">
    <citation type="submission" date="2015-11" db="EMBL/GenBank/DDBJ databases">
        <title>Exploring the genomic traits of fungus-feeding bacterial genus Collimonas.</title>
        <authorList>
            <person name="Song C."/>
            <person name="Schmidt R."/>
            <person name="de Jager V."/>
            <person name="Krzyzanowska D."/>
            <person name="Jongedijk E."/>
            <person name="Cankar K."/>
            <person name="Beekwilder J."/>
            <person name="van Veen A."/>
            <person name="de Boer W."/>
            <person name="van Veen J.A."/>
            <person name="Garbeva P."/>
        </authorList>
    </citation>
    <scope>NUCLEOTIDE SEQUENCE [LARGE SCALE GENOMIC DNA]</scope>
    <source>
        <strain evidence="2 3">Ter291</strain>
    </source>
</reference>
<protein>
    <submittedName>
        <fullName evidence="2">Uncharacterized protein</fullName>
    </submittedName>
</protein>
<evidence type="ECO:0000313" key="3">
    <source>
        <dbReference type="Proteomes" id="UP000074914"/>
    </source>
</evidence>
<evidence type="ECO:0000313" key="2">
    <source>
        <dbReference type="EMBL" id="AMP13299.1"/>
    </source>
</evidence>
<dbReference type="Proteomes" id="UP000074914">
    <property type="component" value="Chromosome"/>
</dbReference>
<feature type="region of interest" description="Disordered" evidence="1">
    <location>
        <begin position="156"/>
        <end position="176"/>
    </location>
</feature>
<dbReference type="EMBL" id="CP013236">
    <property type="protein sequence ID" value="AMP13299.1"/>
    <property type="molecule type" value="Genomic_DNA"/>
</dbReference>